<sequence>MSAIVPFARYAFPGARRAAAKALIRTGKITPRQYMAAYKIGRAAYRWRGIFKSKGYQRSKRRFVRNVRNVVRNVRSAQLKTTHLDFASDEQFTNKLNHLHHVQPYKLVYLGDGDNKRQSSTITCSGLRVQFCFANTQPNGGQPQSHLRTDYDIRMVVLQEKPQPSYVQDDVKKQFFSGRGMAIDYGTIADDFTEAYPKRGIDFQNLSGPMCQKPTYPINKRRWQVLGNKLIFLRRRWDGDYDRQAAGAWWVPLKGKKLTYTVTDTGVEYTTPKIYFMYYIIPHKDITYNLTHATTPVKVDIKTIAYFKETN</sequence>
<dbReference type="Gene3D" id="2.60.120.20">
    <property type="match status" value="1"/>
</dbReference>
<keyword evidence="2" id="KW-1185">Reference proteome</keyword>
<evidence type="ECO:0000313" key="2">
    <source>
        <dbReference type="Proteomes" id="UP000165445"/>
    </source>
</evidence>
<protein>
    <submittedName>
        <fullName evidence="1">Putative capsid protein</fullName>
    </submittedName>
</protein>
<name>A0A0K1RL43_9CIRC</name>
<organism evidence="1 2">
    <name type="scientific">Farfantepenaeus duorarum pink shrimp associated circular virus</name>
    <dbReference type="NCBI Taxonomy" id="1692248"/>
    <lineage>
        <taxon>Viruses</taxon>
        <taxon>Monodnaviria</taxon>
        <taxon>Shotokuvirae</taxon>
        <taxon>Cressdnaviricota</taxon>
        <taxon>Arfiviricetes</taxon>
        <taxon>Cirlivirales</taxon>
        <taxon>Circoviridae</taxon>
    </lineage>
</organism>
<dbReference type="Proteomes" id="UP000165445">
    <property type="component" value="Genome"/>
</dbReference>
<accession>A0A0K1RL43</accession>
<evidence type="ECO:0000313" key="1">
    <source>
        <dbReference type="EMBL" id="AKV62273.1"/>
    </source>
</evidence>
<dbReference type="EMBL" id="KR528553">
    <property type="protein sequence ID" value="AKV62273.1"/>
    <property type="molecule type" value="Genomic_DNA"/>
</dbReference>
<dbReference type="InterPro" id="IPR029053">
    <property type="entry name" value="Viral_coat"/>
</dbReference>
<proteinExistence type="predicted"/>
<reference evidence="1 2" key="1">
    <citation type="journal article" date="2015" name="Front. Microbiol.">
        <title>Novel circular single-stranded DNA viruses identified in marine invertebrates reveal high sequence diversity and consistent predicted intrinsic disorder patterns within putative structural proteins.</title>
        <authorList>
            <person name="Rosario K."/>
            <person name="Schenck R.O."/>
            <person name="Harbeitner R.C."/>
            <person name="Lawler S.N."/>
            <person name="Breitbart M."/>
        </authorList>
    </citation>
    <scope>NUCLEOTIDE SEQUENCE [LARGE SCALE GENOMIC DNA]</scope>
    <source>
        <strain evidence="1">I0069</strain>
    </source>
</reference>